<dbReference type="Proteomes" id="UP001149009">
    <property type="component" value="Unassembled WGS sequence"/>
</dbReference>
<comment type="similarity">
    <text evidence="2">Belongs to the hyi family.</text>
</comment>
<dbReference type="InterPro" id="IPR026040">
    <property type="entry name" value="HyI-like"/>
</dbReference>
<dbReference type="GO" id="GO:0008903">
    <property type="term" value="F:hydroxypyruvate isomerase activity"/>
    <property type="evidence" value="ECO:0007669"/>
    <property type="project" value="TreeGrafter"/>
</dbReference>
<dbReference type="RefSeq" id="WP_261513288.1">
    <property type="nucleotide sequence ID" value="NZ_JAODNV010000001.1"/>
</dbReference>
<dbReference type="EMBL" id="JAODNV010000001">
    <property type="protein sequence ID" value="MCT8988690.1"/>
    <property type="molecule type" value="Genomic_DNA"/>
</dbReference>
<dbReference type="InterPro" id="IPR013022">
    <property type="entry name" value="Xyl_isomerase-like_TIM-brl"/>
</dbReference>
<sequence length="263" mass="28416">MTEDSSWRFSANLGFLWKDRPFLERIGLAAAAGFDAIEFHDDAQACDLDALREALAWADLPVQGLNVRMGASAGCAAIPGMGDQARQDVDTAIAVAEAIGAHAVHVLAGKTAGEGDYTQYLDVLRHSLRNSDLTILIEPISTAAMPGYFLNSLDLATRVIGDVGHERLKILFDCFHIESAHGDVASRFREVAASVGHVQIASVPARTEPWPSRVDYAELLPVMRACGYRGMFGCEYSPAATVEEGLGWREALLERLQSSLPTS</sequence>
<evidence type="ECO:0000256" key="3">
    <source>
        <dbReference type="PIRSR" id="PIRSR006241-50"/>
    </source>
</evidence>
<dbReference type="PANTHER" id="PTHR43489:SF6">
    <property type="entry name" value="HYDROXYPYRUVATE ISOMERASE-RELATED"/>
    <property type="match status" value="1"/>
</dbReference>
<evidence type="ECO:0000256" key="2">
    <source>
        <dbReference type="PIRNR" id="PIRNR006241"/>
    </source>
</evidence>
<feature type="active site" description="Proton donor/acceptor" evidence="3">
    <location>
        <position position="138"/>
    </location>
</feature>
<proteinExistence type="inferred from homology"/>
<accession>A0A9X2X4W0</accession>
<dbReference type="GO" id="GO:0046487">
    <property type="term" value="P:glyoxylate metabolic process"/>
    <property type="evidence" value="ECO:0007669"/>
    <property type="project" value="TreeGrafter"/>
</dbReference>
<dbReference type="SUPFAM" id="SSF51658">
    <property type="entry name" value="Xylose isomerase-like"/>
    <property type="match status" value="1"/>
</dbReference>
<evidence type="ECO:0000313" key="6">
    <source>
        <dbReference type="Proteomes" id="UP001149009"/>
    </source>
</evidence>
<comment type="caution">
    <text evidence="5">The sequence shown here is derived from an EMBL/GenBank/DDBJ whole genome shotgun (WGS) entry which is preliminary data.</text>
</comment>
<organism evidence="5 6">
    <name type="scientific">Chelativorans petroleitrophicus</name>
    <dbReference type="NCBI Taxonomy" id="2975484"/>
    <lineage>
        <taxon>Bacteria</taxon>
        <taxon>Pseudomonadati</taxon>
        <taxon>Pseudomonadota</taxon>
        <taxon>Alphaproteobacteria</taxon>
        <taxon>Hyphomicrobiales</taxon>
        <taxon>Phyllobacteriaceae</taxon>
        <taxon>Chelativorans</taxon>
    </lineage>
</organism>
<reference evidence="5" key="1">
    <citation type="submission" date="2022-08" db="EMBL/GenBank/DDBJ databases">
        <title>Chelativorans sichuanense sp. nov., a paraffin oil-degrading bacterium isolated from a mixture of oil-based drill cuttings and paddy soil.</title>
        <authorList>
            <person name="Yu J."/>
            <person name="Liu H."/>
            <person name="Chen Q."/>
        </authorList>
    </citation>
    <scope>NUCLEOTIDE SEQUENCE</scope>
    <source>
        <strain evidence="5">SCAU 2101</strain>
    </source>
</reference>
<name>A0A9X2X4W0_9HYPH</name>
<dbReference type="PANTHER" id="PTHR43489">
    <property type="entry name" value="ISOMERASE"/>
    <property type="match status" value="1"/>
</dbReference>
<dbReference type="PIRSF" id="PIRSF006241">
    <property type="entry name" value="HyI"/>
    <property type="match status" value="1"/>
</dbReference>
<dbReference type="InterPro" id="IPR050417">
    <property type="entry name" value="Sugar_Epim/Isomerase"/>
</dbReference>
<dbReference type="InterPro" id="IPR036237">
    <property type="entry name" value="Xyl_isomerase-like_sf"/>
</dbReference>
<keyword evidence="1 2" id="KW-0413">Isomerase</keyword>
<dbReference type="AlphaFoldDB" id="A0A9X2X4W0"/>
<evidence type="ECO:0000313" key="5">
    <source>
        <dbReference type="EMBL" id="MCT8988690.1"/>
    </source>
</evidence>
<feature type="active site" description="Proton donor/acceptor" evidence="3">
    <location>
        <position position="235"/>
    </location>
</feature>
<dbReference type="Pfam" id="PF01261">
    <property type="entry name" value="AP_endonuc_2"/>
    <property type="match status" value="1"/>
</dbReference>
<gene>
    <name evidence="5" type="ORF">NYR54_00055</name>
</gene>
<dbReference type="Gene3D" id="3.20.20.150">
    <property type="entry name" value="Divalent-metal-dependent TIM barrel enzymes"/>
    <property type="match status" value="1"/>
</dbReference>
<evidence type="ECO:0000259" key="4">
    <source>
        <dbReference type="Pfam" id="PF01261"/>
    </source>
</evidence>
<protein>
    <submittedName>
        <fullName evidence="5">TIM barrel protein</fullName>
    </submittedName>
</protein>
<evidence type="ECO:0000256" key="1">
    <source>
        <dbReference type="ARBA" id="ARBA00023235"/>
    </source>
</evidence>
<keyword evidence="6" id="KW-1185">Reference proteome</keyword>
<feature type="domain" description="Xylose isomerase-like TIM barrel" evidence="4">
    <location>
        <begin position="28"/>
        <end position="249"/>
    </location>
</feature>